<dbReference type="EMBL" id="BLAL01000259">
    <property type="protein sequence ID" value="GES97541.1"/>
    <property type="molecule type" value="Genomic_DNA"/>
</dbReference>
<comment type="caution">
    <text evidence="2">The sequence shown here is derived from an EMBL/GenBank/DDBJ whole genome shotgun (WGS) entry which is preliminary data.</text>
</comment>
<sequence>MNSIKGINRSKKETEVKVKERIILQKNDKIAKLLKGGGETRQSLNLERSKNTRIKNLIENGEIDGDMKLQDIKDYTRHKMYRQVGRNTAVNREIMDMDTYATTYKEKYDLLFARVIRINETKYLEATFKTEEERKGSHINECVDNRTKEPIKDYKDDVVVVNEHEDTNPEIDDMEDLDTNEEYKRYIKIGFEYVIRNEQEYMKYIMERYKQKLGEEKIEDLDPNENNKRKKNREDTLYRTKFGAKSAKENKE</sequence>
<protein>
    <submittedName>
        <fullName evidence="2">Uncharacterized protein</fullName>
    </submittedName>
</protein>
<feature type="region of interest" description="Disordered" evidence="1">
    <location>
        <begin position="215"/>
        <end position="252"/>
    </location>
</feature>
<name>A0A8H3M487_9GLOM</name>
<organism evidence="2 3">
    <name type="scientific">Rhizophagus clarus</name>
    <dbReference type="NCBI Taxonomy" id="94130"/>
    <lineage>
        <taxon>Eukaryota</taxon>
        <taxon>Fungi</taxon>
        <taxon>Fungi incertae sedis</taxon>
        <taxon>Mucoromycota</taxon>
        <taxon>Glomeromycotina</taxon>
        <taxon>Glomeromycetes</taxon>
        <taxon>Glomerales</taxon>
        <taxon>Glomeraceae</taxon>
        <taxon>Rhizophagus</taxon>
    </lineage>
</organism>
<gene>
    <name evidence="2" type="ORF">RCL2_002413200</name>
</gene>
<evidence type="ECO:0000256" key="1">
    <source>
        <dbReference type="SAM" id="MobiDB-lite"/>
    </source>
</evidence>
<accession>A0A8H3M487</accession>
<reference evidence="2" key="1">
    <citation type="submission" date="2019-10" db="EMBL/GenBank/DDBJ databases">
        <title>Conservation and host-specific expression of non-tandemly repeated heterogenous ribosome RNA gene in arbuscular mycorrhizal fungi.</title>
        <authorList>
            <person name="Maeda T."/>
            <person name="Kobayashi Y."/>
            <person name="Nakagawa T."/>
            <person name="Ezawa T."/>
            <person name="Yamaguchi K."/>
            <person name="Bino T."/>
            <person name="Nishimoto Y."/>
            <person name="Shigenobu S."/>
            <person name="Kawaguchi M."/>
        </authorList>
    </citation>
    <scope>NUCLEOTIDE SEQUENCE</scope>
    <source>
        <strain evidence="2">HR1</strain>
    </source>
</reference>
<dbReference type="AlphaFoldDB" id="A0A8H3M487"/>
<proteinExistence type="predicted"/>
<evidence type="ECO:0000313" key="2">
    <source>
        <dbReference type="EMBL" id="GES97541.1"/>
    </source>
</evidence>
<evidence type="ECO:0000313" key="3">
    <source>
        <dbReference type="Proteomes" id="UP000615446"/>
    </source>
</evidence>
<dbReference type="Proteomes" id="UP000615446">
    <property type="component" value="Unassembled WGS sequence"/>
</dbReference>